<dbReference type="SFLD" id="SFLDS00003">
    <property type="entry name" value="Haloacid_Dehalogenase"/>
    <property type="match status" value="1"/>
</dbReference>
<comment type="caution">
    <text evidence="1">The sequence shown here is derived from an EMBL/GenBank/DDBJ whole genome shotgun (WGS) entry which is preliminary data.</text>
</comment>
<name>A0AAW6K3G8_MEDGN</name>
<dbReference type="AlphaFoldDB" id="A0AAW6K3G8"/>
<dbReference type="Gene3D" id="1.10.150.240">
    <property type="entry name" value="Putative phosphatase, domain 2"/>
    <property type="match status" value="1"/>
</dbReference>
<dbReference type="Proteomes" id="UP001149331">
    <property type="component" value="Unassembled WGS sequence"/>
</dbReference>
<dbReference type="Gene3D" id="3.40.50.1000">
    <property type="entry name" value="HAD superfamily/HAD-like"/>
    <property type="match status" value="1"/>
</dbReference>
<dbReference type="PANTHER" id="PTHR43434">
    <property type="entry name" value="PHOSPHOGLYCOLATE PHOSPHATASE"/>
    <property type="match status" value="1"/>
</dbReference>
<dbReference type="InterPro" id="IPR023214">
    <property type="entry name" value="HAD_sf"/>
</dbReference>
<reference evidence="1" key="1">
    <citation type="submission" date="2022-12" db="EMBL/GenBank/DDBJ databases">
        <title>Genome of R. gnavus strain RSHDN_120.</title>
        <authorList>
            <person name="Abdugheni R."/>
        </authorList>
    </citation>
    <scope>NUCLEOTIDE SEQUENCE</scope>
    <source>
        <strain evidence="1">RSHDN_120</strain>
    </source>
</reference>
<organism evidence="1 2">
    <name type="scientific">Mediterraneibacter gnavus</name>
    <name type="common">Ruminococcus gnavus</name>
    <dbReference type="NCBI Taxonomy" id="33038"/>
    <lineage>
        <taxon>Bacteria</taxon>
        <taxon>Bacillati</taxon>
        <taxon>Bacillota</taxon>
        <taxon>Clostridia</taxon>
        <taxon>Lachnospirales</taxon>
        <taxon>Lachnospiraceae</taxon>
        <taxon>Mediterraneibacter</taxon>
    </lineage>
</organism>
<dbReference type="InterPro" id="IPR036412">
    <property type="entry name" value="HAD-like_sf"/>
</dbReference>
<proteinExistence type="predicted"/>
<dbReference type="InterPro" id="IPR041492">
    <property type="entry name" value="HAD_2"/>
</dbReference>
<accession>A0AAW6K3G8</accession>
<protein>
    <submittedName>
        <fullName evidence="1">HAD hydrolase-like protein</fullName>
    </submittedName>
</protein>
<dbReference type="GO" id="GO:0016787">
    <property type="term" value="F:hydrolase activity"/>
    <property type="evidence" value="ECO:0007669"/>
    <property type="project" value="UniProtKB-KW"/>
</dbReference>
<gene>
    <name evidence="1" type="ORF">O4N78_07340</name>
</gene>
<sequence length="210" mass="23755">MKYKLVIFDFDGTIADTSPGIVDAHRFALSYMRKNVPSDSELRAVIGGHLLDTYIHRFGFSEMQARDAVRVYRERYATVGIHKAELYPQFEKMVKKLYEKGYLIGVATLKAEKFAEIMLRELEIRKWFNTVCGMDEHDDLDKAGLIKKCCSICGVTENDAILIGDSNNDVVGAQEAGVDFIGVTYGFGFQKDQKYDFCTVDSAVDILNYL</sequence>
<dbReference type="GO" id="GO:0004713">
    <property type="term" value="F:protein tyrosine kinase activity"/>
    <property type="evidence" value="ECO:0007669"/>
    <property type="project" value="TreeGrafter"/>
</dbReference>
<dbReference type="RefSeq" id="WP_118401342.1">
    <property type="nucleotide sequence ID" value="NZ_JAPZEG010000007.1"/>
</dbReference>
<dbReference type="SUPFAM" id="SSF56784">
    <property type="entry name" value="HAD-like"/>
    <property type="match status" value="1"/>
</dbReference>
<dbReference type="PANTHER" id="PTHR43434:SF20">
    <property type="entry name" value="5'-NUCLEOTIDASE"/>
    <property type="match status" value="1"/>
</dbReference>
<dbReference type="EMBL" id="JAPZEG010000007">
    <property type="protein sequence ID" value="MDE1203388.1"/>
    <property type="molecule type" value="Genomic_DNA"/>
</dbReference>
<keyword evidence="1" id="KW-0378">Hydrolase</keyword>
<dbReference type="SFLD" id="SFLDG01129">
    <property type="entry name" value="C1.5:_HAD__Beta-PGM__Phosphata"/>
    <property type="match status" value="1"/>
</dbReference>
<dbReference type="InterPro" id="IPR050155">
    <property type="entry name" value="HAD-like_hydrolase_sf"/>
</dbReference>
<evidence type="ECO:0000313" key="1">
    <source>
        <dbReference type="EMBL" id="MDE1203388.1"/>
    </source>
</evidence>
<evidence type="ECO:0000313" key="2">
    <source>
        <dbReference type="Proteomes" id="UP001149331"/>
    </source>
</evidence>
<dbReference type="Pfam" id="PF13419">
    <property type="entry name" value="HAD_2"/>
    <property type="match status" value="1"/>
</dbReference>
<dbReference type="InterPro" id="IPR023198">
    <property type="entry name" value="PGP-like_dom2"/>
</dbReference>
<dbReference type="GO" id="GO:0005829">
    <property type="term" value="C:cytosol"/>
    <property type="evidence" value="ECO:0007669"/>
    <property type="project" value="TreeGrafter"/>
</dbReference>